<comment type="caution">
    <text evidence="1">The sequence shown here is derived from an EMBL/GenBank/DDBJ whole genome shotgun (WGS) entry which is preliminary data.</text>
</comment>
<dbReference type="Proteomes" id="UP000887159">
    <property type="component" value="Unassembled WGS sequence"/>
</dbReference>
<accession>A0A8X7BFF1</accession>
<organism evidence="1 2">
    <name type="scientific">Trichonephila clavipes</name>
    <name type="common">Golden silk orbweaver</name>
    <name type="synonym">Nephila clavipes</name>
    <dbReference type="NCBI Taxonomy" id="2585209"/>
    <lineage>
        <taxon>Eukaryota</taxon>
        <taxon>Metazoa</taxon>
        <taxon>Ecdysozoa</taxon>
        <taxon>Arthropoda</taxon>
        <taxon>Chelicerata</taxon>
        <taxon>Arachnida</taxon>
        <taxon>Araneae</taxon>
        <taxon>Araneomorphae</taxon>
        <taxon>Entelegynae</taxon>
        <taxon>Araneoidea</taxon>
        <taxon>Nephilidae</taxon>
        <taxon>Trichonephila</taxon>
    </lineage>
</organism>
<reference evidence="1" key="1">
    <citation type="submission" date="2020-08" db="EMBL/GenBank/DDBJ databases">
        <title>Multicomponent nature underlies the extraordinary mechanical properties of spider dragline silk.</title>
        <authorList>
            <person name="Kono N."/>
            <person name="Nakamura H."/>
            <person name="Mori M."/>
            <person name="Yoshida Y."/>
            <person name="Ohtoshi R."/>
            <person name="Malay A.D."/>
            <person name="Moran D.A.P."/>
            <person name="Tomita M."/>
            <person name="Numata K."/>
            <person name="Arakawa K."/>
        </authorList>
    </citation>
    <scope>NUCLEOTIDE SEQUENCE</scope>
</reference>
<keyword evidence="2" id="KW-1185">Reference proteome</keyword>
<protein>
    <submittedName>
        <fullName evidence="1">Uncharacterized protein</fullName>
    </submittedName>
</protein>
<proteinExistence type="predicted"/>
<name>A0A8X7BFF1_TRICX</name>
<dbReference type="EMBL" id="BMAU01021385">
    <property type="protein sequence ID" value="GFY28609.1"/>
    <property type="molecule type" value="Genomic_DNA"/>
</dbReference>
<sequence length="129" mass="14941">MRRKEMPEVGFEPTIETGLTHSLVAITHKLSLPFNDVYRLLKPNNPYPVVFCFARQQLNYDGVLSYERLKRNARVGFEPTIETGLTHSLVAITHKLSLPFNDVYRLLKPNNPYPVVFYFARQLLNYDGV</sequence>
<evidence type="ECO:0000313" key="1">
    <source>
        <dbReference type="EMBL" id="GFY28609.1"/>
    </source>
</evidence>
<dbReference type="AlphaFoldDB" id="A0A8X7BFF1"/>
<gene>
    <name evidence="1" type="ORF">TNCV_4150401</name>
</gene>
<evidence type="ECO:0000313" key="2">
    <source>
        <dbReference type="Proteomes" id="UP000887159"/>
    </source>
</evidence>